<dbReference type="GO" id="GO:0098609">
    <property type="term" value="P:cell-cell adhesion"/>
    <property type="evidence" value="ECO:0007669"/>
    <property type="project" value="InterPro"/>
</dbReference>
<dbReference type="Proteomes" id="UP000694388">
    <property type="component" value="Unplaced"/>
</dbReference>
<dbReference type="GeneTree" id="ENSGT00940000157027"/>
<dbReference type="InterPro" id="IPR011989">
    <property type="entry name" value="ARM-like"/>
</dbReference>
<keyword evidence="4" id="KW-0130">Cell adhesion</keyword>
<feature type="region of interest" description="Disordered" evidence="7">
    <location>
        <begin position="687"/>
        <end position="724"/>
    </location>
</feature>
<feature type="repeat" description="ARM" evidence="6">
    <location>
        <begin position="532"/>
        <end position="569"/>
    </location>
</feature>
<feature type="compositionally biased region" description="Basic and acidic residues" evidence="7">
    <location>
        <begin position="779"/>
        <end position="789"/>
    </location>
</feature>
<proteinExistence type="inferred from homology"/>
<accession>A0A8C4Q758</accession>
<dbReference type="SUPFAM" id="SSF48371">
    <property type="entry name" value="ARM repeat"/>
    <property type="match status" value="1"/>
</dbReference>
<evidence type="ECO:0000256" key="3">
    <source>
        <dbReference type="ARBA" id="ARBA00022737"/>
    </source>
</evidence>
<dbReference type="AlphaFoldDB" id="A0A8C4Q758"/>
<evidence type="ECO:0000313" key="8">
    <source>
        <dbReference type="Ensembl" id="ENSEBUP00000011067.1"/>
    </source>
</evidence>
<name>A0A8C4Q758_EPTBU</name>
<evidence type="ECO:0000256" key="6">
    <source>
        <dbReference type="PROSITE-ProRule" id="PRU00259"/>
    </source>
</evidence>
<evidence type="ECO:0000313" key="9">
    <source>
        <dbReference type="Proteomes" id="UP000694388"/>
    </source>
</evidence>
<feature type="repeat" description="ARM" evidence="6">
    <location>
        <begin position="280"/>
        <end position="312"/>
    </location>
</feature>
<dbReference type="Ensembl" id="ENSEBUT00000011626.1">
    <property type="protein sequence ID" value="ENSEBUP00000011067.1"/>
    <property type="gene ID" value="ENSEBUG00000006983.1"/>
</dbReference>
<keyword evidence="3" id="KW-0677">Repeat</keyword>
<dbReference type="Ensembl" id="ENSEBUT00000011491.1">
    <property type="protein sequence ID" value="ENSEBUP00000010933.1"/>
    <property type="gene ID" value="ENSEBUG00000006983.1"/>
</dbReference>
<keyword evidence="9" id="KW-1185">Reference proteome</keyword>
<protein>
    <submittedName>
        <fullName evidence="8">ARVCF delta catenin family member a</fullName>
    </submittedName>
</protein>
<feature type="repeat" description="ARM" evidence="6">
    <location>
        <begin position="237"/>
        <end position="274"/>
    </location>
</feature>
<dbReference type="GO" id="GO:0005912">
    <property type="term" value="C:adherens junction"/>
    <property type="evidence" value="ECO:0007669"/>
    <property type="project" value="TreeGrafter"/>
</dbReference>
<dbReference type="PROSITE" id="PS50176">
    <property type="entry name" value="ARM_REPEAT"/>
    <property type="match status" value="3"/>
</dbReference>
<feature type="compositionally biased region" description="Polar residues" evidence="7">
    <location>
        <begin position="586"/>
        <end position="604"/>
    </location>
</feature>
<dbReference type="InterPro" id="IPR016024">
    <property type="entry name" value="ARM-type_fold"/>
</dbReference>
<dbReference type="SMART" id="SM00185">
    <property type="entry name" value="ARM"/>
    <property type="match status" value="7"/>
</dbReference>
<dbReference type="GO" id="GO:0005634">
    <property type="term" value="C:nucleus"/>
    <property type="evidence" value="ECO:0007669"/>
    <property type="project" value="TreeGrafter"/>
</dbReference>
<feature type="region of interest" description="Disordered" evidence="7">
    <location>
        <begin position="744"/>
        <end position="789"/>
    </location>
</feature>
<comment type="similarity">
    <text evidence="2">Belongs to the beta-catenin family.</text>
</comment>
<dbReference type="PANTHER" id="PTHR10372">
    <property type="entry name" value="PLAKOPHILLIN-RELATED"/>
    <property type="match status" value="1"/>
</dbReference>
<reference evidence="8" key="1">
    <citation type="submission" date="2025-05" db="UniProtKB">
        <authorList>
            <consortium name="Ensembl"/>
        </authorList>
    </citation>
    <scope>IDENTIFICATION</scope>
</reference>
<dbReference type="GO" id="GO:0005737">
    <property type="term" value="C:cytoplasm"/>
    <property type="evidence" value="ECO:0007669"/>
    <property type="project" value="TreeGrafter"/>
</dbReference>
<sequence>MQMEDQFRPTNYDNAYLSERRDGSPYGVYAHTIGPKGLYAYHPAVTDDYRSIDRSALPLKSGASHHRSLEMLLGSGKQGGAPGGGSASELRSHPEHFLAEPYGLEDDQRSYGGDDDRYVPEPRLAMLRRGIDAGRGWRPNADPMEEAILGERAVRLAHAPLAQAERGSVASMDRLGPRAPSMDSLRKVPQNWREPDLREVVSMLKHYLDPVKANAAAYLQHICFKDEAVKVDVRRLGAVPSLVSLLDSGRRPVHISACGALRNLAFGREPENKIAIARCNGIQELVRLLRRTQDVDVIDMVTGILWNLSSHEPLKTPVAEHALQSLTDLVLVPFSGWDPQPNEDSKPRDLQHEPCFCNTVGCLRNLSSGGSSLRRQLRNCDGVVDALLFTLQSAISKKQKDGKVLENCVSILRNLSFRLHQEAPGAESFRTQPNVATSHETKRLRCFRRKGKAPKNEEPELSVDTIAIPKRSEPARGLEKLYQPEVVRPYLSLLSESPSAGILEASAGALQNLTAGDWTWSEYIRATVRGEKGLPILVDLLRYDDNAVIASVATALRNLALDPRNKSLIGKYAIKELLQKLPGGPQSKTGETAGGQTSAPTQAASSPGAVLSLLCAVQELVTNSADNATSLKDAGGLPVLTNIARSRSEGQVDRQSRLACTVLLQMWKYSDIRKVLKKDGWSKSVLQATPSKQPAAGGKCGDQEDKKQGSWSEESHTLLAGRDKQRGEMIPMDEIGPDGYSTLDCNDKQTQRGTVASKDLIASPPGEVPMRLAAGAADGDGRKGGDSWV</sequence>
<comment type="subcellular location">
    <subcellularLocation>
        <location evidence="1">Cell junction</location>
    </subcellularLocation>
</comment>
<dbReference type="InterPro" id="IPR000225">
    <property type="entry name" value="Armadillo"/>
</dbReference>
<dbReference type="PANTHER" id="PTHR10372:SF27">
    <property type="entry name" value="ADHERENS JUNCTION PROTEIN P120"/>
    <property type="match status" value="1"/>
</dbReference>
<dbReference type="GO" id="GO:0005886">
    <property type="term" value="C:plasma membrane"/>
    <property type="evidence" value="ECO:0007669"/>
    <property type="project" value="TreeGrafter"/>
</dbReference>
<evidence type="ECO:0000256" key="1">
    <source>
        <dbReference type="ARBA" id="ARBA00004282"/>
    </source>
</evidence>
<feature type="region of interest" description="Disordered" evidence="7">
    <location>
        <begin position="582"/>
        <end position="604"/>
    </location>
</feature>
<dbReference type="Gene3D" id="1.25.10.10">
    <property type="entry name" value="Leucine-rich Repeat Variant"/>
    <property type="match status" value="1"/>
</dbReference>
<keyword evidence="5" id="KW-0965">Cell junction</keyword>
<evidence type="ECO:0000256" key="2">
    <source>
        <dbReference type="ARBA" id="ARBA00005462"/>
    </source>
</evidence>
<dbReference type="Ensembl" id="ENSEBUT00000011675.1">
    <property type="protein sequence ID" value="ENSEBUP00000011115.1"/>
    <property type="gene ID" value="ENSEBUG00000006983.1"/>
</dbReference>
<dbReference type="InterPro" id="IPR028435">
    <property type="entry name" value="Plakophilin/d_Catenin"/>
</dbReference>
<dbReference type="Ensembl" id="ENSEBUT00000011424.1">
    <property type="protein sequence ID" value="ENSEBUP00000010868.1"/>
    <property type="gene ID" value="ENSEBUG00000006983.1"/>
</dbReference>
<evidence type="ECO:0000256" key="7">
    <source>
        <dbReference type="SAM" id="MobiDB-lite"/>
    </source>
</evidence>
<dbReference type="Pfam" id="PF00514">
    <property type="entry name" value="Arm"/>
    <property type="match status" value="4"/>
</dbReference>
<evidence type="ECO:0000256" key="4">
    <source>
        <dbReference type="ARBA" id="ARBA00022889"/>
    </source>
</evidence>
<evidence type="ECO:0000256" key="5">
    <source>
        <dbReference type="ARBA" id="ARBA00022949"/>
    </source>
</evidence>
<organism evidence="8 9">
    <name type="scientific">Eptatretus burgeri</name>
    <name type="common">Inshore hagfish</name>
    <dbReference type="NCBI Taxonomy" id="7764"/>
    <lineage>
        <taxon>Eukaryota</taxon>
        <taxon>Metazoa</taxon>
        <taxon>Chordata</taxon>
        <taxon>Craniata</taxon>
        <taxon>Vertebrata</taxon>
        <taxon>Cyclostomata</taxon>
        <taxon>Myxini</taxon>
        <taxon>Myxiniformes</taxon>
        <taxon>Myxinidae</taxon>
        <taxon>Eptatretinae</taxon>
        <taxon>Eptatretus</taxon>
    </lineage>
</organism>
<dbReference type="Ensembl" id="ENSEBUT00000011542.1">
    <property type="protein sequence ID" value="ENSEBUP00000010983.1"/>
    <property type="gene ID" value="ENSEBUG00000006983.1"/>
</dbReference>
<feature type="compositionally biased region" description="Basic and acidic residues" evidence="7">
    <location>
        <begin position="701"/>
        <end position="724"/>
    </location>
</feature>